<dbReference type="InterPro" id="IPR051310">
    <property type="entry name" value="MCP_chemotaxis"/>
</dbReference>
<dbReference type="PANTHER" id="PTHR43531">
    <property type="entry name" value="PROTEIN ICFG"/>
    <property type="match status" value="1"/>
</dbReference>
<gene>
    <name evidence="6" type="ORF">H8K27_00750</name>
</gene>
<name>A0ABR6YIB3_9BURK</name>
<dbReference type="PANTHER" id="PTHR43531:SF14">
    <property type="entry name" value="METHYL-ACCEPTING CHEMOTAXIS PROTEIN I-RELATED"/>
    <property type="match status" value="1"/>
</dbReference>
<keyword evidence="3" id="KW-0807">Transducer</keyword>
<dbReference type="InterPro" id="IPR004089">
    <property type="entry name" value="MCPsignal_dom"/>
</dbReference>
<keyword evidence="1" id="KW-0488">Methylation</keyword>
<keyword evidence="7" id="KW-1185">Reference proteome</keyword>
<protein>
    <submittedName>
        <fullName evidence="6">MCP four helix bundle domain-containing protein</fullName>
    </submittedName>
</protein>
<dbReference type="InterPro" id="IPR047347">
    <property type="entry name" value="YvaQ-like_sensor"/>
</dbReference>
<feature type="region of interest" description="Disordered" evidence="4">
    <location>
        <begin position="547"/>
        <end position="585"/>
    </location>
</feature>
<dbReference type="CDD" id="cd11386">
    <property type="entry name" value="MCP_signal"/>
    <property type="match status" value="1"/>
</dbReference>
<organism evidence="6 7">
    <name type="scientific">Undibacterium griseum</name>
    <dbReference type="NCBI Taxonomy" id="2762295"/>
    <lineage>
        <taxon>Bacteria</taxon>
        <taxon>Pseudomonadati</taxon>
        <taxon>Pseudomonadota</taxon>
        <taxon>Betaproteobacteria</taxon>
        <taxon>Burkholderiales</taxon>
        <taxon>Oxalobacteraceae</taxon>
        <taxon>Undibacterium</taxon>
    </lineage>
</organism>
<evidence type="ECO:0000313" key="6">
    <source>
        <dbReference type="EMBL" id="MBC3883650.1"/>
    </source>
</evidence>
<evidence type="ECO:0000256" key="1">
    <source>
        <dbReference type="ARBA" id="ARBA00022481"/>
    </source>
</evidence>
<accession>A0ABR6YIB3</accession>
<dbReference type="Proteomes" id="UP000613113">
    <property type="component" value="Unassembled WGS sequence"/>
</dbReference>
<dbReference type="CDD" id="cd19411">
    <property type="entry name" value="MCP2201-like_sensor"/>
    <property type="match status" value="1"/>
</dbReference>
<dbReference type="SUPFAM" id="SSF58104">
    <property type="entry name" value="Methyl-accepting chemotaxis protein (MCP) signaling domain"/>
    <property type="match status" value="1"/>
</dbReference>
<sequence length="585" mass="61590">MTVSKRLGLGFALVLVFLIALTAVGVVRMAQIQGRLDNIVSVSNVETRLVLDMRAIVYDRMVSLRNLTLLNDAADMEKDLAKIADQSKKYAEANDKLQKLALTEAASSNGKKALLDKLKEREVAAASLPAKAQELGLANNPEVATITLIKKVRPVQQSWLDALDELVTLEDKLNAQVAEEANSAFKAATTMMLILGGLALAGGITAAFYISRSLLKQLGGEPDYAAQIAGQIAAGELTAPIDVTSGDQSSLIYEMKNMRDSLVNIVSQVRSGTDTIATASSEIATGNLDLSSRTEQQASSLEKTTSSMRELTTTVKQNADNAREANQLAASASEVARQGGVVVAQVVDTMGAINESSKKIVDIISVIDGIAFQTNILALNAAVEAARAGEQGRGFAVVAAEVRNLAQRSAAAAKEIKTLIDTSVEKVEIGTKLVGQAGVTIDQVVSSVKHVTDIIAEITAASQEQSVGIEQVNHAIIEMDGVTQQNAALVEQAAAAAQSLQDQAAELANVVSVFRLDANEHHLFKPAAPAAQTAPVAPPLRIEPVAKVVKPKSRVSPAKSLPAAKPASKKAAPQPTASDDGWEEF</sequence>
<evidence type="ECO:0000259" key="5">
    <source>
        <dbReference type="PROSITE" id="PS50111"/>
    </source>
</evidence>
<dbReference type="Pfam" id="PF00015">
    <property type="entry name" value="MCPsignal"/>
    <property type="match status" value="1"/>
</dbReference>
<evidence type="ECO:0000256" key="4">
    <source>
        <dbReference type="SAM" id="MobiDB-lite"/>
    </source>
</evidence>
<feature type="domain" description="Methyl-accepting transducer" evidence="5">
    <location>
        <begin position="272"/>
        <end position="501"/>
    </location>
</feature>
<dbReference type="Gene3D" id="1.10.287.950">
    <property type="entry name" value="Methyl-accepting chemotaxis protein"/>
    <property type="match status" value="1"/>
</dbReference>
<dbReference type="Pfam" id="PF12729">
    <property type="entry name" value="4HB_MCP_1"/>
    <property type="match status" value="1"/>
</dbReference>
<proteinExistence type="inferred from homology"/>
<evidence type="ECO:0000313" key="7">
    <source>
        <dbReference type="Proteomes" id="UP000613113"/>
    </source>
</evidence>
<dbReference type="EMBL" id="JACOGC010000001">
    <property type="protein sequence ID" value="MBC3883650.1"/>
    <property type="molecule type" value="Genomic_DNA"/>
</dbReference>
<feature type="compositionally biased region" description="Low complexity" evidence="4">
    <location>
        <begin position="556"/>
        <end position="578"/>
    </location>
</feature>
<dbReference type="SMART" id="SM00283">
    <property type="entry name" value="MA"/>
    <property type="match status" value="1"/>
</dbReference>
<dbReference type="PROSITE" id="PS50111">
    <property type="entry name" value="CHEMOTAXIS_TRANSDUC_2"/>
    <property type="match status" value="1"/>
</dbReference>
<dbReference type="InterPro" id="IPR024478">
    <property type="entry name" value="HlyB_4HB_MCP"/>
</dbReference>
<evidence type="ECO:0000256" key="3">
    <source>
        <dbReference type="PROSITE-ProRule" id="PRU00284"/>
    </source>
</evidence>
<reference evidence="6 7" key="1">
    <citation type="submission" date="2020-08" db="EMBL/GenBank/DDBJ databases">
        <title>Novel species isolated from subtropical streams in China.</title>
        <authorList>
            <person name="Lu H."/>
        </authorList>
    </citation>
    <scope>NUCLEOTIDE SEQUENCE [LARGE SCALE GENOMIC DNA]</scope>
    <source>
        <strain evidence="6 7">FT31W</strain>
    </source>
</reference>
<comment type="caution">
    <text evidence="6">The sequence shown here is derived from an EMBL/GenBank/DDBJ whole genome shotgun (WGS) entry which is preliminary data.</text>
</comment>
<comment type="similarity">
    <text evidence="2">Belongs to the methyl-accepting chemotaxis (MCP) protein family.</text>
</comment>
<evidence type="ECO:0000256" key="2">
    <source>
        <dbReference type="ARBA" id="ARBA00029447"/>
    </source>
</evidence>